<dbReference type="Gene3D" id="3.60.15.10">
    <property type="entry name" value="Ribonuclease Z/Hydroxyacylglutathione hydrolase-like"/>
    <property type="match status" value="1"/>
</dbReference>
<proteinExistence type="predicted"/>
<reference evidence="2" key="1">
    <citation type="journal article" date="2014" name="Genome Announc.">
        <title>Draft genome sequence of Rhodosporidium toruloides CECT1137, an oleaginous yeast of biotechnological interest.</title>
        <authorList>
            <person name="Morin N."/>
            <person name="Calcas X."/>
            <person name="Devillers H."/>
            <person name="Durrens P."/>
            <person name="Sherman D.J."/>
            <person name="Nicaud J.-M."/>
            <person name="Neuveglise C."/>
        </authorList>
    </citation>
    <scope>NUCLEOTIDE SEQUENCE</scope>
    <source>
        <strain evidence="2">CECT1137</strain>
    </source>
</reference>
<dbReference type="InterPro" id="IPR036388">
    <property type="entry name" value="WH-like_DNA-bd_sf"/>
</dbReference>
<gene>
    <name evidence="2" type="ORF">RHTO0S_07e01530g</name>
</gene>
<dbReference type="EMBL" id="LK052942">
    <property type="protein sequence ID" value="CDR42576.1"/>
    <property type="molecule type" value="Genomic_DNA"/>
</dbReference>
<evidence type="ECO:0000313" key="2">
    <source>
        <dbReference type="EMBL" id="CDR42576.1"/>
    </source>
</evidence>
<dbReference type="AlphaFoldDB" id="A0A061AY64"/>
<dbReference type="InterPro" id="IPR041516">
    <property type="entry name" value="LACTB2_WH"/>
</dbReference>
<sequence length="399" mass="41988">MASLPELPAVSTLSKYVTRVLGQNPGKFTLQGTNTYLVHHPASPSLLLLDTTGPSSASPLSPSSLQTYLSSLRSAIASHPTQPARITDIILTHWHRDHTAAVGHVVRMLAELDGSEKAKVRVWKFPCATGEGGSSDAWKSERTKDAELERDLEGLGGNELARASDGTAVHPLRAGQRFSLAPSGASPAASGTEDSVELEVVHTPGHTSDSICVLLREGVSSSSSSSASPLGLFTADTVLGHGTAVFASLSAYLSSLASLIDLLSPTCSAPIPLYPGHGEVVQDGLAKIKEYKTHREDREKQVVEALKAVEGGEAVTAGELTDLIYADTIPSSLKLAATHGLLLHLEKLREEGRVARVEQPVPEGLDLGAAGGGGEVQIPQGWFDGWKWVDASEAVEGRL</sequence>
<dbReference type="SUPFAM" id="SSF56281">
    <property type="entry name" value="Metallo-hydrolase/oxidoreductase"/>
    <property type="match status" value="1"/>
</dbReference>
<dbReference type="InterPro" id="IPR036866">
    <property type="entry name" value="RibonucZ/Hydroxyglut_hydro"/>
</dbReference>
<organism evidence="2">
    <name type="scientific">Rhodotorula toruloides</name>
    <name type="common">Yeast</name>
    <name type="synonym">Rhodosporidium toruloides</name>
    <dbReference type="NCBI Taxonomy" id="5286"/>
    <lineage>
        <taxon>Eukaryota</taxon>
        <taxon>Fungi</taxon>
        <taxon>Dikarya</taxon>
        <taxon>Basidiomycota</taxon>
        <taxon>Pucciniomycotina</taxon>
        <taxon>Microbotryomycetes</taxon>
        <taxon>Sporidiobolales</taxon>
        <taxon>Sporidiobolaceae</taxon>
        <taxon>Rhodotorula</taxon>
    </lineage>
</organism>
<dbReference type="Gene3D" id="1.10.10.10">
    <property type="entry name" value="Winged helix-like DNA-binding domain superfamily/Winged helix DNA-binding domain"/>
    <property type="match status" value="1"/>
</dbReference>
<dbReference type="OrthoDB" id="17458at2759"/>
<dbReference type="InterPro" id="IPR050662">
    <property type="entry name" value="Sec-metab_biosynth-thioest"/>
</dbReference>
<feature type="domain" description="Metallo-beta-lactamase" evidence="1">
    <location>
        <begin position="32"/>
        <end position="277"/>
    </location>
</feature>
<dbReference type="PANTHER" id="PTHR23131">
    <property type="entry name" value="ENDORIBONUCLEASE LACTB2"/>
    <property type="match status" value="1"/>
</dbReference>
<evidence type="ECO:0000259" key="1">
    <source>
        <dbReference type="SMART" id="SM00849"/>
    </source>
</evidence>
<dbReference type="GO" id="GO:0044550">
    <property type="term" value="P:secondary metabolite biosynthetic process"/>
    <property type="evidence" value="ECO:0007669"/>
    <property type="project" value="TreeGrafter"/>
</dbReference>
<dbReference type="InterPro" id="IPR001279">
    <property type="entry name" value="Metallo-B-lactamas"/>
</dbReference>
<accession>A0A061AY64</accession>
<dbReference type="PANTHER" id="PTHR23131:SF0">
    <property type="entry name" value="ENDORIBONUCLEASE LACTB2"/>
    <property type="match status" value="1"/>
</dbReference>
<protein>
    <submittedName>
        <fullName evidence="2">RHTO0S07e01530g1_1</fullName>
    </submittedName>
</protein>
<dbReference type="Pfam" id="PF00753">
    <property type="entry name" value="Lactamase_B"/>
    <property type="match status" value="1"/>
</dbReference>
<dbReference type="Pfam" id="PF17778">
    <property type="entry name" value="WHD_BLACT"/>
    <property type="match status" value="1"/>
</dbReference>
<name>A0A061AY64_RHOTO</name>
<dbReference type="SMART" id="SM00849">
    <property type="entry name" value="Lactamase_B"/>
    <property type="match status" value="1"/>
</dbReference>